<evidence type="ECO:0000313" key="2">
    <source>
        <dbReference type="Proteomes" id="UP000466104"/>
    </source>
</evidence>
<gene>
    <name evidence="1" type="ORF">FYJ43_07595</name>
</gene>
<dbReference type="AlphaFoldDB" id="A0A7K0J7G6"/>
<dbReference type="Proteomes" id="UP000466104">
    <property type="component" value="Unassembled WGS sequence"/>
</dbReference>
<keyword evidence="2" id="KW-1185">Reference proteome</keyword>
<organism evidence="1 2">
    <name type="scientific">Cutibacterium porci</name>
    <dbReference type="NCBI Taxonomy" id="2605781"/>
    <lineage>
        <taxon>Bacteria</taxon>
        <taxon>Bacillati</taxon>
        <taxon>Actinomycetota</taxon>
        <taxon>Actinomycetes</taxon>
        <taxon>Propionibacteriales</taxon>
        <taxon>Propionibacteriaceae</taxon>
        <taxon>Cutibacterium</taxon>
    </lineage>
</organism>
<dbReference type="EMBL" id="VUMG01000003">
    <property type="protein sequence ID" value="MSS45901.1"/>
    <property type="molecule type" value="Genomic_DNA"/>
</dbReference>
<dbReference type="RefSeq" id="WP_154563616.1">
    <property type="nucleotide sequence ID" value="NZ_VUMG01000003.1"/>
</dbReference>
<evidence type="ECO:0000313" key="1">
    <source>
        <dbReference type="EMBL" id="MSS45901.1"/>
    </source>
</evidence>
<protein>
    <submittedName>
        <fullName evidence="1">Uncharacterized protein</fullName>
    </submittedName>
</protein>
<comment type="caution">
    <text evidence="1">The sequence shown here is derived from an EMBL/GenBank/DDBJ whole genome shotgun (WGS) entry which is preliminary data.</text>
</comment>
<sequence length="73" mass="8203">MTADKPHITLTRAEFDAVLELQETVQDVLIAESARRRVSTLTPNDADAIAEVNLRLYHALTHLYHSSGVEFKL</sequence>
<name>A0A7K0J7G6_9ACTN</name>
<reference evidence="1 2" key="1">
    <citation type="submission" date="2019-08" db="EMBL/GenBank/DDBJ databases">
        <title>In-depth cultivation of the pig gut microbiome towards novel bacterial diversity and tailored functional studies.</title>
        <authorList>
            <person name="Wylensek D."/>
            <person name="Hitch T.C.A."/>
            <person name="Clavel T."/>
        </authorList>
    </citation>
    <scope>NUCLEOTIDE SEQUENCE [LARGE SCALE GENOMIC DNA]</scope>
    <source>
        <strain evidence="1 2">WCA-380-WT-3A</strain>
    </source>
</reference>
<accession>A0A7K0J7G6</accession>
<proteinExistence type="predicted"/>